<name>A0A0C2MRG6_THEKT</name>
<dbReference type="EMBL" id="JWZT01002267">
    <property type="protein sequence ID" value="KII69831.1"/>
    <property type="molecule type" value="Genomic_DNA"/>
</dbReference>
<sequence length="213" mass="24812">MKRQTRYFCFYDKRWEEMFPITHVKGNRHSYHCIVCKSTFSCAQNGIRNVKRHCESLRHSRKVTEKALGKRNRESICDVSTESPFQLPIYESRKRMLNSTFSITTVSEPALPDCETIISGIGDENVSQLFETSSQINEETMLENINVNDSLNVMPLREMTTIVNCIVYNNEAVPNQILAMDLNVEQEIKDIKEELKSLQITLKDILNYLRYVF</sequence>
<evidence type="ECO:0000313" key="3">
    <source>
        <dbReference type="Proteomes" id="UP000031668"/>
    </source>
</evidence>
<dbReference type="OrthoDB" id="6159421at2759"/>
<keyword evidence="3" id="KW-1185">Reference proteome</keyword>
<keyword evidence="1" id="KW-0175">Coiled coil</keyword>
<dbReference type="AlphaFoldDB" id="A0A0C2MRG6"/>
<proteinExistence type="predicted"/>
<accession>A0A0C2MRG6</accession>
<protein>
    <submittedName>
        <fullName evidence="2">Uncharacterized protein</fullName>
    </submittedName>
</protein>
<dbReference type="Proteomes" id="UP000031668">
    <property type="component" value="Unassembled WGS sequence"/>
</dbReference>
<gene>
    <name evidence="2" type="ORF">RF11_13057</name>
</gene>
<feature type="coiled-coil region" evidence="1">
    <location>
        <begin position="181"/>
        <end position="208"/>
    </location>
</feature>
<evidence type="ECO:0000313" key="2">
    <source>
        <dbReference type="EMBL" id="KII69831.1"/>
    </source>
</evidence>
<reference evidence="2 3" key="1">
    <citation type="journal article" date="2014" name="Genome Biol. Evol.">
        <title>The genome of the myxosporean Thelohanellus kitauei shows adaptations to nutrient acquisition within its fish host.</title>
        <authorList>
            <person name="Yang Y."/>
            <person name="Xiong J."/>
            <person name="Zhou Z."/>
            <person name="Huo F."/>
            <person name="Miao W."/>
            <person name="Ran C."/>
            <person name="Liu Y."/>
            <person name="Zhang J."/>
            <person name="Feng J."/>
            <person name="Wang M."/>
            <person name="Wang M."/>
            <person name="Wang L."/>
            <person name="Yao B."/>
        </authorList>
    </citation>
    <scope>NUCLEOTIDE SEQUENCE [LARGE SCALE GENOMIC DNA]</scope>
    <source>
        <strain evidence="2">Wuqing</strain>
    </source>
</reference>
<comment type="caution">
    <text evidence="2">The sequence shown here is derived from an EMBL/GenBank/DDBJ whole genome shotgun (WGS) entry which is preliminary data.</text>
</comment>
<evidence type="ECO:0000256" key="1">
    <source>
        <dbReference type="SAM" id="Coils"/>
    </source>
</evidence>
<organism evidence="2 3">
    <name type="scientific">Thelohanellus kitauei</name>
    <name type="common">Myxosporean</name>
    <dbReference type="NCBI Taxonomy" id="669202"/>
    <lineage>
        <taxon>Eukaryota</taxon>
        <taxon>Metazoa</taxon>
        <taxon>Cnidaria</taxon>
        <taxon>Myxozoa</taxon>
        <taxon>Myxosporea</taxon>
        <taxon>Bivalvulida</taxon>
        <taxon>Platysporina</taxon>
        <taxon>Myxobolidae</taxon>
        <taxon>Thelohanellus</taxon>
    </lineage>
</organism>